<organism evidence="2 3">
    <name type="scientific">Sphagnum jensenii</name>
    <dbReference type="NCBI Taxonomy" id="128206"/>
    <lineage>
        <taxon>Eukaryota</taxon>
        <taxon>Viridiplantae</taxon>
        <taxon>Streptophyta</taxon>
        <taxon>Embryophyta</taxon>
        <taxon>Bryophyta</taxon>
        <taxon>Sphagnophytina</taxon>
        <taxon>Sphagnopsida</taxon>
        <taxon>Sphagnales</taxon>
        <taxon>Sphagnaceae</taxon>
        <taxon>Sphagnum</taxon>
    </lineage>
</organism>
<reference evidence="2" key="1">
    <citation type="submission" date="2024-03" db="EMBL/GenBank/DDBJ databases">
        <authorList>
            <consortium name="ELIXIR-Norway"/>
            <consortium name="Elixir Norway"/>
        </authorList>
    </citation>
    <scope>NUCLEOTIDE SEQUENCE</scope>
</reference>
<name>A0ABP1BW42_9BRYO</name>
<evidence type="ECO:0000313" key="2">
    <source>
        <dbReference type="EMBL" id="CAK9880665.1"/>
    </source>
</evidence>
<sequence>MIKGLANQGRRGSIAIMHCISGDVLLLAGTQVHWLTKFLGKRMGYNAYQYSCCCSSYSSTASGDGSTGDKSTNSKKGVGKYQGGGKDTKQGNDSMREVFREKQSNYRADFARVKEAPPPTKQQWWKPDPATGVYVPEDYHGKVTTCTTKSRKVSKPIIRSEETTARIDRSWWTSMEELPDMDRKPL</sequence>
<protein>
    <submittedName>
        <fullName evidence="2">Uncharacterized protein</fullName>
    </submittedName>
</protein>
<dbReference type="EMBL" id="OZ023709">
    <property type="protein sequence ID" value="CAK9880665.1"/>
    <property type="molecule type" value="Genomic_DNA"/>
</dbReference>
<proteinExistence type="predicted"/>
<evidence type="ECO:0000256" key="1">
    <source>
        <dbReference type="SAM" id="MobiDB-lite"/>
    </source>
</evidence>
<feature type="region of interest" description="Disordered" evidence="1">
    <location>
        <begin position="58"/>
        <end position="100"/>
    </location>
</feature>
<feature type="compositionally biased region" description="Basic and acidic residues" evidence="1">
    <location>
        <begin position="86"/>
        <end position="100"/>
    </location>
</feature>
<keyword evidence="3" id="KW-1185">Reference proteome</keyword>
<accession>A0ABP1BW42</accession>
<evidence type="ECO:0000313" key="3">
    <source>
        <dbReference type="Proteomes" id="UP001497522"/>
    </source>
</evidence>
<feature type="compositionally biased region" description="Low complexity" evidence="1">
    <location>
        <begin position="58"/>
        <end position="76"/>
    </location>
</feature>
<dbReference type="Proteomes" id="UP001497522">
    <property type="component" value="Chromosome 8"/>
</dbReference>
<gene>
    <name evidence="2" type="ORF">CSSPJE1EN2_LOCUS22064</name>
</gene>